<dbReference type="InterPro" id="IPR027417">
    <property type="entry name" value="P-loop_NTPase"/>
</dbReference>
<dbReference type="Proteomes" id="UP000612746">
    <property type="component" value="Unassembled WGS sequence"/>
</dbReference>
<dbReference type="PANTHER" id="PTHR45709:SF3">
    <property type="entry name" value="GUANINE NUCLEOTIDE-BINDING PROTEIN-LIKE 1"/>
    <property type="match status" value="1"/>
</dbReference>
<dbReference type="InterPro" id="IPR043358">
    <property type="entry name" value="GNL1-like"/>
</dbReference>
<evidence type="ECO:0000313" key="5">
    <source>
        <dbReference type="Proteomes" id="UP000612746"/>
    </source>
</evidence>
<feature type="compositionally biased region" description="Acidic residues" evidence="3">
    <location>
        <begin position="555"/>
        <end position="577"/>
    </location>
</feature>
<evidence type="ECO:0008006" key="6">
    <source>
        <dbReference type="Google" id="ProtNLM"/>
    </source>
</evidence>
<keyword evidence="1" id="KW-0547">Nucleotide-binding</keyword>
<dbReference type="EMBL" id="JAEPRA010000003">
    <property type="protein sequence ID" value="KAG2187745.1"/>
    <property type="molecule type" value="Genomic_DNA"/>
</dbReference>
<feature type="compositionally biased region" description="Basic and acidic residues" evidence="3">
    <location>
        <begin position="328"/>
        <end position="340"/>
    </location>
</feature>
<accession>A0A8H7ULM6</accession>
<keyword evidence="5" id="KW-1185">Reference proteome</keyword>
<dbReference type="GO" id="GO:0005525">
    <property type="term" value="F:GTP binding"/>
    <property type="evidence" value="ECO:0007669"/>
    <property type="project" value="UniProtKB-KW"/>
</dbReference>
<feature type="compositionally biased region" description="Basic residues" evidence="3">
    <location>
        <begin position="12"/>
        <end position="26"/>
    </location>
</feature>
<dbReference type="OrthoDB" id="61815at2759"/>
<proteinExistence type="predicted"/>
<organism evidence="4 5">
    <name type="scientific">Umbelopsis vinacea</name>
    <dbReference type="NCBI Taxonomy" id="44442"/>
    <lineage>
        <taxon>Eukaryota</taxon>
        <taxon>Fungi</taxon>
        <taxon>Fungi incertae sedis</taxon>
        <taxon>Mucoromycota</taxon>
        <taxon>Mucoromycotina</taxon>
        <taxon>Umbelopsidomycetes</taxon>
        <taxon>Umbelopsidales</taxon>
        <taxon>Umbelopsidaceae</taxon>
        <taxon>Umbelopsis</taxon>
    </lineage>
</organism>
<evidence type="ECO:0000256" key="2">
    <source>
        <dbReference type="ARBA" id="ARBA00023134"/>
    </source>
</evidence>
<feature type="region of interest" description="Disordered" evidence="3">
    <location>
        <begin position="553"/>
        <end position="594"/>
    </location>
</feature>
<comment type="caution">
    <text evidence="4">The sequence shown here is derived from an EMBL/GenBank/DDBJ whole genome shotgun (WGS) entry which is preliminary data.</text>
</comment>
<feature type="compositionally biased region" description="Acidic residues" evidence="3">
    <location>
        <begin position="341"/>
        <end position="353"/>
    </location>
</feature>
<feature type="region of interest" description="Disordered" evidence="3">
    <location>
        <begin position="1"/>
        <end position="31"/>
    </location>
</feature>
<dbReference type="AlphaFoldDB" id="A0A8H7ULM6"/>
<name>A0A8H7ULM6_9FUNG</name>
<sequence length="594" mass="68612">MSFNRKVAYSAKQKRKQLQERKKRKAASANEARIYESTVVSPYEHHFLPSERLDRTSAPEVAGKPMKQFVPAQTSAGTSRLRSVFEKLTPEVVERARLASMKPLKRLPQTALEVGIASDDKLIDFPKRPKWNYGMTKEQLEQTEKDGFEEWLNDIYERYGDHVLQETVDGEQEQLSWFEHNLEVWRQLWRVLEISDIILIIVDIRHPILHLPTTLYRYITEELGRKVVCVFNKVDLVAEKTVYAWRKYFEEVYPELHIATFSCFPRDKTLIDDTSTYVMRTRLKRPRGRGYNATGIRDILLACKDVQLDKQGVKVDWNTLIKNYDHESEQPVDGIHHEDTSDSDDESDTGSMDGLDDEFSGILNVTDHEVTPHKDHVTIGLVDPHLLLSYANRPPQRWKEQFDQFHNGSDCGHTKHFQTIHLTGNVRLCDSPGLVFPSLLPKPLQILGGMYPIAQVQEPYSVIQYLAERIPLEKLLRLSPPDGDKDHSWSAWEICEEYAKDRGFYTAKAARPDVYRAANALLTLTCDGRILLSFKPPGFFNTTKYELMKLREVEAQENEENEEDETEDESSDDETEEDHTPVKVTNIFEALENA</sequence>
<dbReference type="SUPFAM" id="SSF52540">
    <property type="entry name" value="P-loop containing nucleoside triphosphate hydrolases"/>
    <property type="match status" value="1"/>
</dbReference>
<dbReference type="GO" id="GO:0003924">
    <property type="term" value="F:GTPase activity"/>
    <property type="evidence" value="ECO:0007669"/>
    <property type="project" value="InterPro"/>
</dbReference>
<feature type="region of interest" description="Disordered" evidence="3">
    <location>
        <begin position="328"/>
        <end position="353"/>
    </location>
</feature>
<gene>
    <name evidence="4" type="ORF">INT44_005435</name>
</gene>
<dbReference type="PANTHER" id="PTHR45709">
    <property type="entry name" value="LARGE SUBUNIT GTPASE 1 HOMOLOG-RELATED"/>
    <property type="match status" value="1"/>
</dbReference>
<evidence type="ECO:0000256" key="1">
    <source>
        <dbReference type="ARBA" id="ARBA00022741"/>
    </source>
</evidence>
<reference evidence="4" key="1">
    <citation type="submission" date="2020-12" db="EMBL/GenBank/DDBJ databases">
        <title>Metabolic potential, ecology and presence of endohyphal bacteria is reflected in genomic diversity of Mucoromycotina.</title>
        <authorList>
            <person name="Muszewska A."/>
            <person name="Okrasinska A."/>
            <person name="Steczkiewicz K."/>
            <person name="Drgas O."/>
            <person name="Orlowska M."/>
            <person name="Perlinska-Lenart U."/>
            <person name="Aleksandrzak-Piekarczyk T."/>
            <person name="Szatraj K."/>
            <person name="Zielenkiewicz U."/>
            <person name="Pilsyk S."/>
            <person name="Malc E."/>
            <person name="Mieczkowski P."/>
            <person name="Kruszewska J.S."/>
            <person name="Biernat P."/>
            <person name="Pawlowska J."/>
        </authorList>
    </citation>
    <scope>NUCLEOTIDE SEQUENCE</scope>
    <source>
        <strain evidence="4">WA0000051536</strain>
    </source>
</reference>
<dbReference type="Gene3D" id="3.40.50.300">
    <property type="entry name" value="P-loop containing nucleotide triphosphate hydrolases"/>
    <property type="match status" value="1"/>
</dbReference>
<evidence type="ECO:0000313" key="4">
    <source>
        <dbReference type="EMBL" id="KAG2187745.1"/>
    </source>
</evidence>
<protein>
    <recommendedName>
        <fullName evidence="6">Guanine nucleotide-binding protein-like 1</fullName>
    </recommendedName>
</protein>
<evidence type="ECO:0000256" key="3">
    <source>
        <dbReference type="SAM" id="MobiDB-lite"/>
    </source>
</evidence>
<keyword evidence="2" id="KW-0342">GTP-binding</keyword>